<evidence type="ECO:0000313" key="2">
    <source>
        <dbReference type="EMBL" id="ODN79385.1"/>
    </source>
</evidence>
<gene>
    <name evidence="2" type="ORF">L202_03386</name>
</gene>
<dbReference type="GeneID" id="30154695"/>
<comment type="caution">
    <text evidence="2">The sequence shown here is derived from an EMBL/GenBank/DDBJ whole genome shotgun (WGS) entry which is preliminary data.</text>
</comment>
<protein>
    <submittedName>
        <fullName evidence="2">Uncharacterized protein</fullName>
    </submittedName>
</protein>
<feature type="region of interest" description="Disordered" evidence="1">
    <location>
        <begin position="440"/>
        <end position="461"/>
    </location>
</feature>
<name>A0A1E3HTB3_9TREE</name>
<feature type="compositionally biased region" description="Polar residues" evidence="1">
    <location>
        <begin position="356"/>
        <end position="376"/>
    </location>
</feature>
<feature type="compositionally biased region" description="Basic residues" evidence="1">
    <location>
        <begin position="154"/>
        <end position="163"/>
    </location>
</feature>
<dbReference type="OrthoDB" id="2573465at2759"/>
<dbReference type="Proteomes" id="UP000094065">
    <property type="component" value="Unassembled WGS sequence"/>
</dbReference>
<dbReference type="AlphaFoldDB" id="A0A1E3HTB3"/>
<feature type="region of interest" description="Disordered" evidence="1">
    <location>
        <begin position="598"/>
        <end position="617"/>
    </location>
</feature>
<reference evidence="2 3" key="1">
    <citation type="submission" date="2016-06" db="EMBL/GenBank/DDBJ databases">
        <title>Evolution of pathogenesis and genome organization in the Tremellales.</title>
        <authorList>
            <person name="Cuomo C."/>
            <person name="Litvintseva A."/>
            <person name="Heitman J."/>
            <person name="Chen Y."/>
            <person name="Sun S."/>
            <person name="Springer D."/>
            <person name="Dromer F."/>
            <person name="Young S."/>
            <person name="Zeng Q."/>
            <person name="Chapman S."/>
            <person name="Gujja S."/>
            <person name="Saif S."/>
            <person name="Birren B."/>
        </authorList>
    </citation>
    <scope>NUCLEOTIDE SEQUENCE [LARGE SCALE GENOMIC DNA]</scope>
    <source>
        <strain evidence="2 3">CBS 6039</strain>
    </source>
</reference>
<accession>A0A1E3HTB3</accession>
<feature type="region of interest" description="Disordered" evidence="1">
    <location>
        <begin position="86"/>
        <end position="421"/>
    </location>
</feature>
<feature type="compositionally biased region" description="Basic and acidic residues" evidence="1">
    <location>
        <begin position="116"/>
        <end position="126"/>
    </location>
</feature>
<proteinExistence type="predicted"/>
<dbReference type="RefSeq" id="XP_018994232.1">
    <property type="nucleotide sequence ID" value="XM_019137206.1"/>
</dbReference>
<evidence type="ECO:0000313" key="3">
    <source>
        <dbReference type="Proteomes" id="UP000094065"/>
    </source>
</evidence>
<evidence type="ECO:0000256" key="1">
    <source>
        <dbReference type="SAM" id="MobiDB-lite"/>
    </source>
</evidence>
<dbReference type="EMBL" id="AWGJ01000005">
    <property type="protein sequence ID" value="ODN79385.1"/>
    <property type="molecule type" value="Genomic_DNA"/>
</dbReference>
<feature type="compositionally biased region" description="Low complexity" evidence="1">
    <location>
        <begin position="331"/>
        <end position="343"/>
    </location>
</feature>
<keyword evidence="3" id="KW-1185">Reference proteome</keyword>
<sequence>MSANPPILAVPHQKSSPETHIKRYLSSLEPYVNEHAHAGVSTFEKALRGEPPPESEGAPKIEGKLNIFGEEGEELVTRAELVAKLSGSGVKPAQPVRRQPLKDVQTASFKLPLDSLVHKLDKGKTDRVKKKKAEAAKSKEDVFEESETESAQRRLQRKTRRKEKAAITKPKPPTPPPAKKKRKSKLPSVDGSLQASEEEEEVDDRRKGRRRQAIPEFVKSYQAKNVQAAAKPVKRKQGFLNQGKASMPIRLPSEKPRLSSAQPFSENAFLGSQGALRRSHDEDDTFGWKLPHKRPLSSLPSVDVDNAPARQNSRPRSTRFPIRAPSHTSLPSSSAQQHAPSAHNSYSRMPPPGVANSPSWHTEITEEQASSVQKESGGQAATPGPAQNVAPSLNPVSTPHIPRALTIPRPQPEEPSPGALREVFGGESFVWPKNRGMGMSFGQTAHDETPARYHQPSSAFPPHHVLTDPAPDVYRPHNTLPQSTTIPVFGHAPPFRSEDDMEYQPVWMHEESKDDIEVPRSGYEEYGEDEEYQQDRHYDLEFPTHRFTSTPMYDRQPSFAPYSSQNVPDQLAYPRHHHRMPYDHRDFPQPPIFHAPNAVRRQPPQPAPPTVNNTLDRSFISTDSTLPRMYELPSPQPYCYPAVAARGYAMSRNLDEGRDVRSWSAGGRRDIEVVGERYRDVRGGFDPEDDDGHLEVTEGQWKSLWSGGAGLR</sequence>
<organism evidence="2 3">
    <name type="scientific">Cryptococcus amylolentus CBS 6039</name>
    <dbReference type="NCBI Taxonomy" id="1295533"/>
    <lineage>
        <taxon>Eukaryota</taxon>
        <taxon>Fungi</taxon>
        <taxon>Dikarya</taxon>
        <taxon>Basidiomycota</taxon>
        <taxon>Agaricomycotina</taxon>
        <taxon>Tremellomycetes</taxon>
        <taxon>Tremellales</taxon>
        <taxon>Cryptococcaceae</taxon>
        <taxon>Cryptococcus</taxon>
    </lineage>
</organism>